<evidence type="ECO:0000256" key="1">
    <source>
        <dbReference type="SAM" id="MobiDB-lite"/>
    </source>
</evidence>
<evidence type="ECO:0000313" key="4">
    <source>
        <dbReference type="Proteomes" id="UP000198341"/>
    </source>
</evidence>
<organism evidence="3 4">
    <name type="scientific">Bathycoccus prasinos</name>
    <dbReference type="NCBI Taxonomy" id="41875"/>
    <lineage>
        <taxon>Eukaryota</taxon>
        <taxon>Viridiplantae</taxon>
        <taxon>Chlorophyta</taxon>
        <taxon>Mamiellophyceae</taxon>
        <taxon>Mamiellales</taxon>
        <taxon>Bathycoccaceae</taxon>
        <taxon>Bathycoccus</taxon>
    </lineage>
</organism>
<evidence type="ECO:0000259" key="2">
    <source>
        <dbReference type="Pfam" id="PF14347"/>
    </source>
</evidence>
<dbReference type="eggNOG" id="ENOG502S4JV">
    <property type="taxonomic scope" value="Eukaryota"/>
</dbReference>
<dbReference type="KEGG" id="bpg:Bathy02g00650"/>
<accession>K8ES96</accession>
<proteinExistence type="predicted"/>
<feature type="region of interest" description="Disordered" evidence="1">
    <location>
        <begin position="1"/>
        <end position="33"/>
    </location>
</feature>
<protein>
    <recommendedName>
        <fullName evidence="2">DUF4399 domain-containing protein</fullName>
    </recommendedName>
</protein>
<dbReference type="AlphaFoldDB" id="K8ES96"/>
<reference evidence="3 4" key="1">
    <citation type="submission" date="2011-10" db="EMBL/GenBank/DDBJ databases">
        <authorList>
            <person name="Genoscope - CEA"/>
        </authorList>
    </citation>
    <scope>NUCLEOTIDE SEQUENCE [LARGE SCALE GENOMIC DNA]</scope>
    <source>
        <strain evidence="3 4">RCC 1105</strain>
    </source>
</reference>
<feature type="compositionally biased region" description="Low complexity" evidence="1">
    <location>
        <begin position="1"/>
        <end position="23"/>
    </location>
</feature>
<dbReference type="InterPro" id="IPR025512">
    <property type="entry name" value="DUF4399"/>
</dbReference>
<feature type="domain" description="DUF4399" evidence="2">
    <location>
        <begin position="117"/>
        <end position="206"/>
    </location>
</feature>
<dbReference type="Pfam" id="PF14347">
    <property type="entry name" value="DUF4399"/>
    <property type="match status" value="1"/>
</dbReference>
<dbReference type="EMBL" id="FO082277">
    <property type="protein sequence ID" value="CCO15300.1"/>
    <property type="molecule type" value="Genomic_DNA"/>
</dbReference>
<sequence>MSLMTASTTTAARSNTSTTTVSLRRQRRKRTTTTVSRAMMNLRFDDDDGKKNSNDEEKTMSKRQFALSTAAAVASVVLSLGQPMDAQALSLKSSNKNGVYWIEPKNNATVTSPFTAKFGVKGYEVVPASAEFEEGTGHHHIIVDGEYMEKGTVVPFDATHLHYGKAQKEGEITLEPGTHTLTLQFANGKHVSYGKKFASTITVNVE</sequence>
<dbReference type="Proteomes" id="UP000198341">
    <property type="component" value="Chromosome 2"/>
</dbReference>
<evidence type="ECO:0000313" key="3">
    <source>
        <dbReference type="EMBL" id="CCO15300.1"/>
    </source>
</evidence>
<dbReference type="RefSeq" id="XP_007515060.1">
    <property type="nucleotide sequence ID" value="XM_007514998.1"/>
</dbReference>
<dbReference type="GeneID" id="19017179"/>
<dbReference type="OrthoDB" id="533503at2759"/>
<gene>
    <name evidence="3" type="ORF">Bathy02g00650</name>
</gene>
<keyword evidence="4" id="KW-1185">Reference proteome</keyword>
<name>K8ES96_9CHLO</name>